<keyword evidence="1" id="KW-1133">Transmembrane helix</keyword>
<gene>
    <name evidence="2" type="ORF">PRVXT_001512</name>
</gene>
<reference evidence="2" key="2">
    <citation type="submission" date="2024-06" db="EMBL/GenBank/DDBJ databases">
        <authorList>
            <person name="Petrova K.O."/>
            <person name="Toshchakov S.V."/>
            <person name="Boltjanskaja Y.V."/>
            <person name="Kevbrin V."/>
        </authorList>
    </citation>
    <scope>NUCLEOTIDE SEQUENCE</scope>
    <source>
        <strain evidence="2">Z-910T</strain>
    </source>
</reference>
<dbReference type="AlphaFoldDB" id="A0AAU7VQH2"/>
<evidence type="ECO:0000256" key="1">
    <source>
        <dbReference type="SAM" id="Phobius"/>
    </source>
</evidence>
<feature type="transmembrane region" description="Helical" evidence="1">
    <location>
        <begin position="41"/>
        <end position="58"/>
    </location>
</feature>
<name>A0AAU7VQH2_9FIRM</name>
<proteinExistence type="predicted"/>
<protein>
    <submittedName>
        <fullName evidence="2">Uncharacterized protein</fullName>
    </submittedName>
</protein>
<evidence type="ECO:0000313" key="2">
    <source>
        <dbReference type="EMBL" id="XBX76324.1"/>
    </source>
</evidence>
<keyword evidence="1" id="KW-0472">Membrane</keyword>
<sequence length="85" mass="9464">MIEALDGLMLNFEGVVEEVLIHRGLYFSHSELFRVILMNNLRVSAFMVLLGFIPLIVLPAGSSVISTMSVSNFCYCIEITLALLQ</sequence>
<dbReference type="RefSeq" id="WP_350345058.1">
    <property type="nucleotide sequence ID" value="NZ_CP158367.1"/>
</dbReference>
<dbReference type="EMBL" id="CP158367">
    <property type="protein sequence ID" value="XBX76324.1"/>
    <property type="molecule type" value="Genomic_DNA"/>
</dbReference>
<accession>A0AAU7VQH2</accession>
<reference evidence="2" key="1">
    <citation type="journal article" date="2013" name="Extremophiles">
        <title>Proteinivorax tanatarense gen. nov., sp. nov., an anaerobic, haloalkaliphilic, proteolytic bacterium isolated from a decaying algal bloom, and proposal of Proteinivoraceae fam. nov.</title>
        <authorList>
            <person name="Kevbrin V."/>
            <person name="Boltyanskaya Y."/>
            <person name="Zhilina T."/>
            <person name="Kolganova T."/>
            <person name="Lavrentjeva E."/>
            <person name="Kuznetsov B."/>
        </authorList>
    </citation>
    <scope>NUCLEOTIDE SEQUENCE</scope>
    <source>
        <strain evidence="2">Z-910T</strain>
    </source>
</reference>
<keyword evidence="1" id="KW-0812">Transmembrane</keyword>
<organism evidence="2">
    <name type="scientific">Proteinivorax tanatarense</name>
    <dbReference type="NCBI Taxonomy" id="1260629"/>
    <lineage>
        <taxon>Bacteria</taxon>
        <taxon>Bacillati</taxon>
        <taxon>Bacillota</taxon>
        <taxon>Clostridia</taxon>
        <taxon>Eubacteriales</taxon>
        <taxon>Proteinivoracaceae</taxon>
        <taxon>Proteinivorax</taxon>
    </lineage>
</organism>